<protein>
    <submittedName>
        <fullName evidence="1">Uncharacterized protein</fullName>
    </submittedName>
</protein>
<accession>A0ABR9EIM0</accession>
<dbReference type="Proteomes" id="UP000615755">
    <property type="component" value="Unassembled WGS sequence"/>
</dbReference>
<name>A0ABR9EIM0_9GAMM</name>
<organism evidence="1 2">
    <name type="scientific">Pseudoalteromonas aurantia 208</name>
    <dbReference type="NCBI Taxonomy" id="1314867"/>
    <lineage>
        <taxon>Bacteria</taxon>
        <taxon>Pseudomonadati</taxon>
        <taxon>Pseudomonadota</taxon>
        <taxon>Gammaproteobacteria</taxon>
        <taxon>Alteromonadales</taxon>
        <taxon>Pseudoalteromonadaceae</taxon>
        <taxon>Pseudoalteromonas</taxon>
    </lineage>
</organism>
<proteinExistence type="predicted"/>
<dbReference type="RefSeq" id="WP_192509858.1">
    <property type="nucleotide sequence ID" value="NZ_AQGV01000015.1"/>
</dbReference>
<sequence>MKDEFIRDGIRGNLTVKSFVPATNIGKFDLKVEPHKKKITVIVKVFYRFIDNTQDELTWTMIQKSDFKRDTRRAIIDKWSDNYKIRCIKQGWEEFVMNIDFVIAQVNNPAYCQYVIEVKKLARYKSSGGINHGVTPHVCGVNNFANEVDITKNQEYIFNYKEGLIRAGLRSLLPAGDGDYVTFSANQHILPSSMKTYLDRFLAIVRMRRTSDVLGIKAYIIGLKGKNDGTFTHNLESNRATAIANYINTRITGDNFAIASDTSEQWAKDAVKFLKTRPRNHTTSGQDGGALIVIRTPNNVERTVPHKYIVMTHEFGHMLGLPDEYLGIHSNSTLSKIQLDRVWPVTLASTSVTTGSDRLRLMQDGYTQMVTQANIPLPNLISTTTIAKKPEARYAQQKIDEKNDLHSTRKRQLKDKFGQDNWIYKKYKNSHPYLSGPPLLTAISNSIMHSGSDIQKAHFVTIWSALCNATSDHLQCTDWEIIATT</sequence>
<comment type="caution">
    <text evidence="1">The sequence shown here is derived from an EMBL/GenBank/DDBJ whole genome shotgun (WGS) entry which is preliminary data.</text>
</comment>
<dbReference type="EMBL" id="AQGV01000015">
    <property type="protein sequence ID" value="MBE0370816.1"/>
    <property type="molecule type" value="Genomic_DNA"/>
</dbReference>
<keyword evidence="2" id="KW-1185">Reference proteome</keyword>
<gene>
    <name evidence="1" type="ORF">PAUR_b0919</name>
</gene>
<evidence type="ECO:0000313" key="2">
    <source>
        <dbReference type="Proteomes" id="UP000615755"/>
    </source>
</evidence>
<evidence type="ECO:0000313" key="1">
    <source>
        <dbReference type="EMBL" id="MBE0370816.1"/>
    </source>
</evidence>
<dbReference type="SUPFAM" id="SSF55486">
    <property type="entry name" value="Metalloproteases ('zincins'), catalytic domain"/>
    <property type="match status" value="2"/>
</dbReference>
<reference evidence="1 2" key="1">
    <citation type="submission" date="2015-03" db="EMBL/GenBank/DDBJ databases">
        <title>Genome sequence of Pseudoalteromonas aurantia.</title>
        <authorList>
            <person name="Xie B.-B."/>
            <person name="Rong J.-C."/>
            <person name="Qin Q.-L."/>
            <person name="Zhang Y.-Z."/>
        </authorList>
    </citation>
    <scope>NUCLEOTIDE SEQUENCE [LARGE SCALE GENOMIC DNA]</scope>
    <source>
        <strain evidence="1 2">208</strain>
    </source>
</reference>
<dbReference type="Gene3D" id="3.40.390.10">
    <property type="entry name" value="Collagenase (Catalytic Domain)"/>
    <property type="match status" value="1"/>
</dbReference>
<dbReference type="InterPro" id="IPR024079">
    <property type="entry name" value="MetalloPept_cat_dom_sf"/>
</dbReference>